<keyword evidence="1" id="KW-1185">Reference proteome</keyword>
<dbReference type="GeneID" id="54357635"/>
<accession>A0A6J3M3U9</accession>
<reference evidence="2" key="3">
    <citation type="submission" date="2025-08" db="UniProtKB">
        <authorList>
            <consortium name="RefSeq"/>
        </authorList>
    </citation>
    <scope>IDENTIFICATION</scope>
    <source>
        <strain evidence="2">CBS 342.82</strain>
    </source>
</reference>
<evidence type="ECO:0000313" key="1">
    <source>
        <dbReference type="Proteomes" id="UP000504637"/>
    </source>
</evidence>
<proteinExistence type="predicted"/>
<reference evidence="2" key="1">
    <citation type="submission" date="2020-01" db="EMBL/GenBank/DDBJ databases">
        <authorList>
            <consortium name="DOE Joint Genome Institute"/>
            <person name="Haridas S."/>
            <person name="Albert R."/>
            <person name="Binder M."/>
            <person name="Bloem J."/>
            <person name="Labutti K."/>
            <person name="Salamov A."/>
            <person name="Andreopoulos B."/>
            <person name="Baker S.E."/>
            <person name="Barry K."/>
            <person name="Bills G."/>
            <person name="Bluhm B.H."/>
            <person name="Cannon C."/>
            <person name="Castanera R."/>
            <person name="Culley D.E."/>
            <person name="Daum C."/>
            <person name="Ezra D."/>
            <person name="Gonzalez J.B."/>
            <person name="Henrissat B."/>
            <person name="Kuo A."/>
            <person name="Liang C."/>
            <person name="Lipzen A."/>
            <person name="Lutzoni F."/>
            <person name="Magnuson J."/>
            <person name="Mondo S."/>
            <person name="Nolan M."/>
            <person name="Ohm R."/>
            <person name="Pangilinan J."/>
            <person name="Park H.-J."/>
            <person name="Ramirez L."/>
            <person name="Alfaro M."/>
            <person name="Sun H."/>
            <person name="Tritt A."/>
            <person name="Yoshinaga Y."/>
            <person name="Zwiers L.-H."/>
            <person name="Turgeon B.G."/>
            <person name="Goodwin S.B."/>
            <person name="Spatafora J.W."/>
            <person name="Crous P.W."/>
            <person name="Grigoriev I.V."/>
        </authorList>
    </citation>
    <scope>NUCLEOTIDE SEQUENCE</scope>
    <source>
        <strain evidence="2">CBS 342.82</strain>
    </source>
</reference>
<evidence type="ECO:0000313" key="2">
    <source>
        <dbReference type="RefSeq" id="XP_033459190.1"/>
    </source>
</evidence>
<organism evidence="2">
    <name type="scientific">Dissoconium aciculare CBS 342.82</name>
    <dbReference type="NCBI Taxonomy" id="1314786"/>
    <lineage>
        <taxon>Eukaryota</taxon>
        <taxon>Fungi</taxon>
        <taxon>Dikarya</taxon>
        <taxon>Ascomycota</taxon>
        <taxon>Pezizomycotina</taxon>
        <taxon>Dothideomycetes</taxon>
        <taxon>Dothideomycetidae</taxon>
        <taxon>Mycosphaerellales</taxon>
        <taxon>Dissoconiaceae</taxon>
        <taxon>Dissoconium</taxon>
    </lineage>
</organism>
<protein>
    <submittedName>
        <fullName evidence="2">Uncharacterized protein</fullName>
    </submittedName>
</protein>
<dbReference type="AlphaFoldDB" id="A0A6J3M3U9"/>
<reference evidence="2" key="2">
    <citation type="submission" date="2020-04" db="EMBL/GenBank/DDBJ databases">
        <authorList>
            <consortium name="NCBI Genome Project"/>
        </authorList>
    </citation>
    <scope>NUCLEOTIDE SEQUENCE</scope>
    <source>
        <strain evidence="2">CBS 342.82</strain>
    </source>
</reference>
<dbReference type="RefSeq" id="XP_033459190.1">
    <property type="nucleotide sequence ID" value="XM_033599836.1"/>
</dbReference>
<sequence length="113" mass="12953">MTAAGGHEAWTQCSLCLCEERFAKLGHGTISCSFLLLLLLQRCLVMLSRINRHCYHQSTLYIPRYLPRSYTEVLCSSKREKVARDSIDGCLSTAGHMTCANHHFTRMMRTQVW</sequence>
<name>A0A6J3M3U9_9PEZI</name>
<gene>
    <name evidence="2" type="ORF">K489DRAFT_234357</name>
</gene>
<dbReference type="Proteomes" id="UP000504637">
    <property type="component" value="Unplaced"/>
</dbReference>